<sequence length="1309" mass="145843">MELKNNFLSLFMEKDLDIRLVPKGKTVHVENFNILSPIGSKKGTAKPVKGNRQLSTFNFGPNAKWMGHDVDRLANKIRWLVKSDTGNYFVEYDVDTDTQEIVLEDTRGAATSVLNLQDGYPSHAIRTLNDVDNGRTFVFIADGFNELFGFEVGTAKNLVASAFDEADIILLKAPPLTAPILTLGQTASSEENNMEDKFLSFSYRYKYQNGEYSALSPFSEFAFDAKSFSYDYSTSTNNAMFNAFNKVDIEINVGPSQVLEVELFFKESGSNALYLVDTYNKADNSWGDGSSQTIEFINNKIYRAVTIDQLNRIYDIVPLSAKSLEIIGNRLVIGNYKENYDLIDLNQNPVIVKMLVEQVELVQAAGTAYRTVKSNRGYELAIVYLDGKGRQTTPLTAANNTIYIPNSSCHRQNKIRVTMQNTAPVWARHYRFFIKENRRSYHSMAPVTFYREGVYAWLKIEGDDPNKISVGDFLFVKSDTSGQLSSIVKTKVLEIKEQDRNFLETDEAIINGTDTLQLRGTYFKVKASKFSLNQNAVQIYDDIGGGFRSSATPNNFQNNQTYVEEPVYYGTNGLDDLSRSGTYTGSEDIRYEIEIMAQGAPDTFRWREFNATTGVVDNWNDNGGSGIAITGASQSLSNGISITFGATTGHELDAKWVVSAKSSTVASGWNGGGSAGSFGRRAIVMYMGKPKNTGEDIKGGATITIRYDDSASGSDVNDQIPAFEDTFTVTQDYANLEEWFHGDNIISQLTYPNSLDRVMFRRGTFTKFEDGLEQVTSIDPNGNMIMLFLSSANYVSGGRVRVPADINITELENNIIFETVPKEIDTDIFYELPYTYNVGALGNHIGDVGAQHTLEFFNAFGWGNCFESNRIGDSFNGKELLLDTKPMTPVEEYKQVTRPSGLLHSGVYEQSTNYNAINEFNASTMDFKDLDDAYGGIQKLFSRDNDLIVFQRDKTLNVPYQKEILFDADGNAMVQSSDKVFGTERPFAGEYGIGEHPESFAFFGNRIYHFDRDRGALMRLSRDGYTEISNKGFHEHFRNLSRESSNNFFPACYDPYNDVLWIHLDPSGTANTLAFSESGEKGFTMFGSFAPEAMMYLDNKMYSIKNGQLWVHDDDSVPVNNFYGAQYTSKLTTLFNDEPSEDKIFKTLVLESTKALKATLATNYANGTLLASEFDQKESRFFAYLRKNEDPDNLYGASIQGVGSILSSSGTTITFGHVPDNVNIGDQLFQVNGSANELIGTITAHDQTTITVGSATTTPVNGLFVFAKKPSRIEGGEIRGNHLLVELEHEGTEDVELFAVSTNAVKSFV</sequence>
<proteinExistence type="predicted"/>
<dbReference type="RefSeq" id="WP_116186002.1">
    <property type="nucleotide sequence ID" value="NZ_QTJX01000010.1"/>
</dbReference>
<evidence type="ECO:0000313" key="2">
    <source>
        <dbReference type="EMBL" id="RDY57567.1"/>
    </source>
</evidence>
<dbReference type="EMBL" id="QTJX01000010">
    <property type="protein sequence ID" value="RDY57567.1"/>
    <property type="molecule type" value="Genomic_DNA"/>
</dbReference>
<name>A0A371JKS2_9FLAO</name>
<comment type="caution">
    <text evidence="2">The sequence shown here is derived from an EMBL/GenBank/DDBJ whole genome shotgun (WGS) entry which is preliminary data.</text>
</comment>
<dbReference type="OrthoDB" id="1391795at2"/>
<gene>
    <name evidence="2" type="ORF">DX873_18585</name>
</gene>
<accession>A0A371JKS2</accession>
<evidence type="ECO:0000259" key="1">
    <source>
        <dbReference type="Pfam" id="PF25729"/>
    </source>
</evidence>
<dbReference type="InterPro" id="IPR057888">
    <property type="entry name" value="crAss_MUZ_C"/>
</dbReference>
<keyword evidence="3" id="KW-1185">Reference proteome</keyword>
<organism evidence="2 3">
    <name type="scientific">Flagellimonas nanhaiensis</name>
    <dbReference type="NCBI Taxonomy" id="2292706"/>
    <lineage>
        <taxon>Bacteria</taxon>
        <taxon>Pseudomonadati</taxon>
        <taxon>Bacteroidota</taxon>
        <taxon>Flavobacteriia</taxon>
        <taxon>Flavobacteriales</taxon>
        <taxon>Flavobacteriaceae</taxon>
        <taxon>Flagellimonas</taxon>
    </lineage>
</organism>
<evidence type="ECO:0000313" key="3">
    <source>
        <dbReference type="Proteomes" id="UP000261828"/>
    </source>
</evidence>
<reference evidence="2 3" key="1">
    <citation type="submission" date="2018-08" db="EMBL/GenBank/DDBJ databases">
        <title>Muricauda nanhaiensis sp. nov., isolated from seawater of the South China Sea.</title>
        <authorList>
            <person name="Dang Y."/>
        </authorList>
    </citation>
    <scope>NUCLEOTIDE SEQUENCE [LARGE SCALE GENOMIC DNA]</scope>
    <source>
        <strain evidence="2 3">SM1704</strain>
    </source>
</reference>
<dbReference type="Proteomes" id="UP000261828">
    <property type="component" value="Unassembled WGS sequence"/>
</dbReference>
<protein>
    <recommendedName>
        <fullName evidence="1">Crassvirus muzzle protein C-terminal domain-containing protein</fullName>
    </recommendedName>
</protein>
<feature type="domain" description="Crassvirus muzzle protein C-terminal" evidence="1">
    <location>
        <begin position="1119"/>
        <end position="1188"/>
    </location>
</feature>
<dbReference type="Pfam" id="PF25729">
    <property type="entry name" value="crAss_MUZ_C"/>
    <property type="match status" value="1"/>
</dbReference>